<keyword evidence="2" id="KW-0812">Transmembrane</keyword>
<evidence type="ECO:0000256" key="1">
    <source>
        <dbReference type="SAM" id="Coils"/>
    </source>
</evidence>
<dbReference type="EMBL" id="VAUA01000008">
    <property type="protein sequence ID" value="TLP60285.1"/>
    <property type="molecule type" value="Genomic_DNA"/>
</dbReference>
<evidence type="ECO:0008006" key="5">
    <source>
        <dbReference type="Google" id="ProtNLM"/>
    </source>
</evidence>
<organism evidence="3 4">
    <name type="scientific">Parasedimentitalea maritima</name>
    <dbReference type="NCBI Taxonomy" id="2578117"/>
    <lineage>
        <taxon>Bacteria</taxon>
        <taxon>Pseudomonadati</taxon>
        <taxon>Pseudomonadota</taxon>
        <taxon>Alphaproteobacteria</taxon>
        <taxon>Rhodobacterales</taxon>
        <taxon>Paracoccaceae</taxon>
        <taxon>Parasedimentitalea</taxon>
    </lineage>
</organism>
<feature type="transmembrane region" description="Helical" evidence="2">
    <location>
        <begin position="36"/>
        <end position="60"/>
    </location>
</feature>
<keyword evidence="4" id="KW-1185">Reference proteome</keyword>
<accession>A0ABY2URX2</accession>
<keyword evidence="2" id="KW-1133">Transmembrane helix</keyword>
<keyword evidence="2" id="KW-0472">Membrane</keyword>
<feature type="transmembrane region" description="Helical" evidence="2">
    <location>
        <begin position="370"/>
        <end position="394"/>
    </location>
</feature>
<dbReference type="Proteomes" id="UP000305041">
    <property type="component" value="Unassembled WGS sequence"/>
</dbReference>
<proteinExistence type="predicted"/>
<reference evidence="3 4" key="1">
    <citation type="submission" date="2019-05" db="EMBL/GenBank/DDBJ databases">
        <title>Draft genome sequence of Pelagicola sp. DSW4-44.</title>
        <authorList>
            <person name="Oh J."/>
        </authorList>
    </citation>
    <scope>NUCLEOTIDE SEQUENCE [LARGE SCALE GENOMIC DNA]</scope>
    <source>
        <strain evidence="3 4">DSW4-44</strain>
    </source>
</reference>
<dbReference type="RefSeq" id="WP_138164045.1">
    <property type="nucleotide sequence ID" value="NZ_VAUA01000008.1"/>
</dbReference>
<evidence type="ECO:0000313" key="4">
    <source>
        <dbReference type="Proteomes" id="UP000305041"/>
    </source>
</evidence>
<dbReference type="PANTHER" id="PTHR32309">
    <property type="entry name" value="TYROSINE-PROTEIN KINASE"/>
    <property type="match status" value="1"/>
</dbReference>
<comment type="caution">
    <text evidence="3">The sequence shown here is derived from an EMBL/GenBank/DDBJ whole genome shotgun (WGS) entry which is preliminary data.</text>
</comment>
<gene>
    <name evidence="3" type="ORF">FEE96_15600</name>
</gene>
<sequence>MTSLAPADQISDPAAPLLETNSWRGRFNRTRRLTPFYVLSRLTFVFGLLLPAIVGGYYYYALASDQYETETRLVVRTIGLQTSADDGPGRVTTLGGAAVVQDAHILVNYLKSLDITRDLESEIDLRALFSGDQIDRLSRLDPQASMETLHSYWQDHTVAYVDGPSGIIQFSVRAFTPQDAVQISQAAIELAATLIENLAEQAKRDLLARAERELDSSLEAYVASLDALRNLQNDAGILDPQAEAGVSTVLISNLILEQLKAEAALNALQASNVVTSPQITLLQNQIETLNEQIAAQRRQVAGLEEKSGALTAFFAKINALETERFLAESLFRSASRNFDVAKSSAQRQSTFVSVFAPPILPSKPSHPRRLASWALLVGCCVAAWATFLLIWAAINDHRR</sequence>
<name>A0ABY2URX2_9RHOB</name>
<evidence type="ECO:0000256" key="2">
    <source>
        <dbReference type="SAM" id="Phobius"/>
    </source>
</evidence>
<keyword evidence="1" id="KW-0175">Coiled coil</keyword>
<feature type="coiled-coil region" evidence="1">
    <location>
        <begin position="279"/>
        <end position="306"/>
    </location>
</feature>
<dbReference type="InterPro" id="IPR050445">
    <property type="entry name" value="Bact_polysacc_biosynth/exp"/>
</dbReference>
<protein>
    <recommendedName>
        <fullName evidence="5">Capsule biosynthesis protein</fullName>
    </recommendedName>
</protein>
<dbReference type="PANTHER" id="PTHR32309:SF13">
    <property type="entry name" value="FERRIC ENTEROBACTIN TRANSPORT PROTEIN FEPE"/>
    <property type="match status" value="1"/>
</dbReference>
<evidence type="ECO:0000313" key="3">
    <source>
        <dbReference type="EMBL" id="TLP60285.1"/>
    </source>
</evidence>